<dbReference type="AlphaFoldDB" id="A0A850PT09"/>
<keyword evidence="1" id="KW-0472">Membrane</keyword>
<gene>
    <name evidence="2" type="ORF">HLY00_3799</name>
</gene>
<reference evidence="2 3" key="1">
    <citation type="submission" date="2020-05" db="EMBL/GenBank/DDBJ databases">
        <title>Draft genome sequence of Mycobacterium hippocampi DL, isolated from European seabass, Dicentrarchus labrax, reared in fish farms.</title>
        <authorList>
            <person name="Stathopoulou P."/>
            <person name="Asimakis E."/>
            <person name="Tzokas K."/>
            <person name="Batargias C."/>
            <person name="Tsiamis G."/>
        </authorList>
    </citation>
    <scope>NUCLEOTIDE SEQUENCE [LARGE SCALE GENOMIC DNA]</scope>
    <source>
        <strain evidence="2 3">DL</strain>
    </source>
</reference>
<keyword evidence="1" id="KW-0812">Transmembrane</keyword>
<sequence>MIAPAGESFSILTSVLPWFLPGLAITIAIALALAGRVARRLCTRRSIAFLLLMGVGVAISATIPPDSDGFIGETSAFGRCDFGRTGFASLSHYLYLGETSLNVILFVPLGLAVGLVDRSPATAWLLLAVLALPPSIEAIQSLAPMLGRGCQSGDVVDNLCGLGIGLALGVMLSVIRAHRTTR</sequence>
<keyword evidence="1" id="KW-1133">Transmembrane helix</keyword>
<feature type="transmembrane region" description="Helical" evidence="1">
    <location>
        <begin position="46"/>
        <end position="63"/>
    </location>
</feature>
<dbReference type="EMBL" id="JABFYL010000049">
    <property type="protein sequence ID" value="NVN53451.1"/>
    <property type="molecule type" value="Genomic_DNA"/>
</dbReference>
<accession>A0A850PT09</accession>
<keyword evidence="3" id="KW-1185">Reference proteome</keyword>
<name>A0A850PT09_9MYCO</name>
<dbReference type="Proteomes" id="UP000570517">
    <property type="component" value="Unassembled WGS sequence"/>
</dbReference>
<evidence type="ECO:0000313" key="2">
    <source>
        <dbReference type="EMBL" id="NVN53451.1"/>
    </source>
</evidence>
<evidence type="ECO:0000256" key="1">
    <source>
        <dbReference type="SAM" id="Phobius"/>
    </source>
</evidence>
<feature type="transmembrane region" description="Helical" evidence="1">
    <location>
        <begin position="155"/>
        <end position="175"/>
    </location>
</feature>
<feature type="transmembrane region" description="Helical" evidence="1">
    <location>
        <begin position="123"/>
        <end position="143"/>
    </location>
</feature>
<evidence type="ECO:0000313" key="3">
    <source>
        <dbReference type="Proteomes" id="UP000570517"/>
    </source>
</evidence>
<protein>
    <recommendedName>
        <fullName evidence="4">VanZ-like domain-containing protein</fullName>
    </recommendedName>
</protein>
<feature type="transmembrane region" description="Helical" evidence="1">
    <location>
        <begin position="93"/>
        <end position="116"/>
    </location>
</feature>
<organism evidence="2 3">
    <name type="scientific">Mycolicibacterium hippocampi</name>
    <dbReference type="NCBI Taxonomy" id="659824"/>
    <lineage>
        <taxon>Bacteria</taxon>
        <taxon>Bacillati</taxon>
        <taxon>Actinomycetota</taxon>
        <taxon>Actinomycetes</taxon>
        <taxon>Mycobacteriales</taxon>
        <taxon>Mycobacteriaceae</taxon>
        <taxon>Mycolicibacterium</taxon>
    </lineage>
</organism>
<comment type="caution">
    <text evidence="2">The sequence shown here is derived from an EMBL/GenBank/DDBJ whole genome shotgun (WGS) entry which is preliminary data.</text>
</comment>
<proteinExistence type="predicted"/>
<evidence type="ECO:0008006" key="4">
    <source>
        <dbReference type="Google" id="ProtNLM"/>
    </source>
</evidence>
<feature type="transmembrane region" description="Helical" evidence="1">
    <location>
        <begin position="15"/>
        <end position="34"/>
    </location>
</feature>